<feature type="non-terminal residue" evidence="2">
    <location>
        <position position="1"/>
    </location>
</feature>
<reference evidence="2 3" key="1">
    <citation type="journal article" date="2019" name="Sci. Rep.">
        <title>A high-quality genome of Eragrostis curvula grass provides insights into Poaceae evolution and supports new strategies to enhance forage quality.</title>
        <authorList>
            <person name="Carballo J."/>
            <person name="Santos B.A.C.M."/>
            <person name="Zappacosta D."/>
            <person name="Garbus I."/>
            <person name="Selva J.P."/>
            <person name="Gallo C.A."/>
            <person name="Diaz A."/>
            <person name="Albertini E."/>
            <person name="Caccamo M."/>
            <person name="Echenique V."/>
        </authorList>
    </citation>
    <scope>NUCLEOTIDE SEQUENCE [LARGE SCALE GENOMIC DNA]</scope>
    <source>
        <strain evidence="3">cv. Victoria</strain>
        <tissue evidence="2">Leaf</tissue>
    </source>
</reference>
<evidence type="ECO:0000313" key="3">
    <source>
        <dbReference type="Proteomes" id="UP000324897"/>
    </source>
</evidence>
<evidence type="ECO:0000313" key="2">
    <source>
        <dbReference type="EMBL" id="TVU21797.1"/>
    </source>
</evidence>
<proteinExistence type="predicted"/>
<protein>
    <submittedName>
        <fullName evidence="2">Uncharacterized protein</fullName>
    </submittedName>
</protein>
<gene>
    <name evidence="2" type="ORF">EJB05_31460</name>
</gene>
<feature type="compositionally biased region" description="Basic and acidic residues" evidence="1">
    <location>
        <begin position="297"/>
        <end position="307"/>
    </location>
</feature>
<dbReference type="Gramene" id="TVU21797">
    <property type="protein sequence ID" value="TVU21797"/>
    <property type="gene ID" value="EJB05_31460"/>
</dbReference>
<accession>A0A5J9UEP4</accession>
<dbReference type="Pfam" id="PF05056">
    <property type="entry name" value="DUF674"/>
    <property type="match status" value="1"/>
</dbReference>
<dbReference type="InterPro" id="IPR007750">
    <property type="entry name" value="DUF674"/>
</dbReference>
<dbReference type="PANTHER" id="PTHR33103:SF40">
    <property type="entry name" value="OS01G0153600 PROTEIN"/>
    <property type="match status" value="1"/>
</dbReference>
<organism evidence="2 3">
    <name type="scientific">Eragrostis curvula</name>
    <name type="common">weeping love grass</name>
    <dbReference type="NCBI Taxonomy" id="38414"/>
    <lineage>
        <taxon>Eukaryota</taxon>
        <taxon>Viridiplantae</taxon>
        <taxon>Streptophyta</taxon>
        <taxon>Embryophyta</taxon>
        <taxon>Tracheophyta</taxon>
        <taxon>Spermatophyta</taxon>
        <taxon>Magnoliopsida</taxon>
        <taxon>Liliopsida</taxon>
        <taxon>Poales</taxon>
        <taxon>Poaceae</taxon>
        <taxon>PACMAD clade</taxon>
        <taxon>Chloridoideae</taxon>
        <taxon>Eragrostideae</taxon>
        <taxon>Eragrostidinae</taxon>
        <taxon>Eragrostis</taxon>
    </lineage>
</organism>
<comment type="caution">
    <text evidence="2">The sequence shown here is derived from an EMBL/GenBank/DDBJ whole genome shotgun (WGS) entry which is preliminary data.</text>
</comment>
<feature type="region of interest" description="Disordered" evidence="1">
    <location>
        <begin position="275"/>
        <end position="307"/>
    </location>
</feature>
<name>A0A5J9UEP4_9POAL</name>
<dbReference type="EMBL" id="RWGY01000026">
    <property type="protein sequence ID" value="TVU21797.1"/>
    <property type="molecule type" value="Genomic_DNA"/>
</dbReference>
<keyword evidence="3" id="KW-1185">Reference proteome</keyword>
<sequence>MPFLCVASTSVATYIVMGDLTVTLASTSVSLLKELGLKDPHKVEERTVNIGSTCGLHICPELTQRPVQTQSRWNSNIAKIASLPCIQPVPPRLFLLCELVAYSAGPAHLLISNRHGLKLVHDLPPGRSSVYRNLNQPAKSNKHQRHRHRAAARADLHHEAAHRHGVPARPVAEAGKDVVDFLFGVLATPVGAVASLLLAEGADAALGSVGNVYASAEKMDAAYMQGADARDALVVNTTGSSPTALSKAVRQRARYRARVHSQAVPVSAVLHVPSASPGVRGVRPGRGDVHHHGRPRRGADDQHLQPRAAEEDAIVQRTVCIGRKECLEILKVSFRSKAVLTDVFLATRKRARTEEGKS</sequence>
<dbReference type="AlphaFoldDB" id="A0A5J9UEP4"/>
<dbReference type="PANTHER" id="PTHR33103">
    <property type="entry name" value="OS01G0153900 PROTEIN"/>
    <property type="match status" value="1"/>
</dbReference>
<dbReference type="Proteomes" id="UP000324897">
    <property type="component" value="Unassembled WGS sequence"/>
</dbReference>
<evidence type="ECO:0000256" key="1">
    <source>
        <dbReference type="SAM" id="MobiDB-lite"/>
    </source>
</evidence>